<proteinExistence type="predicted"/>
<dbReference type="InterPro" id="IPR056924">
    <property type="entry name" value="SH3_Tf2-1"/>
</dbReference>
<evidence type="ECO:0000313" key="2">
    <source>
        <dbReference type="EMBL" id="PON44904.1"/>
    </source>
</evidence>
<organism evidence="2 3">
    <name type="scientific">Parasponia andersonii</name>
    <name type="common">Sponia andersonii</name>
    <dbReference type="NCBI Taxonomy" id="3476"/>
    <lineage>
        <taxon>Eukaryota</taxon>
        <taxon>Viridiplantae</taxon>
        <taxon>Streptophyta</taxon>
        <taxon>Embryophyta</taxon>
        <taxon>Tracheophyta</taxon>
        <taxon>Spermatophyta</taxon>
        <taxon>Magnoliopsida</taxon>
        <taxon>eudicotyledons</taxon>
        <taxon>Gunneridae</taxon>
        <taxon>Pentapetalae</taxon>
        <taxon>rosids</taxon>
        <taxon>fabids</taxon>
        <taxon>Rosales</taxon>
        <taxon>Cannabaceae</taxon>
        <taxon>Parasponia</taxon>
    </lineage>
</organism>
<evidence type="ECO:0000313" key="3">
    <source>
        <dbReference type="Proteomes" id="UP000237105"/>
    </source>
</evidence>
<dbReference type="EMBL" id="JXTB01000341">
    <property type="protein sequence ID" value="PON44904.1"/>
    <property type="molecule type" value="Genomic_DNA"/>
</dbReference>
<dbReference type="Proteomes" id="UP000237105">
    <property type="component" value="Unassembled WGS sequence"/>
</dbReference>
<gene>
    <name evidence="2" type="ORF">PanWU01x14_262770</name>
</gene>
<dbReference type="OrthoDB" id="1931063at2759"/>
<protein>
    <recommendedName>
        <fullName evidence="1">Tf2-1-like SH3-like domain-containing protein</fullName>
    </recommendedName>
</protein>
<dbReference type="PANTHER" id="PTHR46148">
    <property type="entry name" value="CHROMO DOMAIN-CONTAINING PROTEIN"/>
    <property type="match status" value="1"/>
</dbReference>
<keyword evidence="3" id="KW-1185">Reference proteome</keyword>
<reference evidence="3" key="1">
    <citation type="submission" date="2016-06" db="EMBL/GenBank/DDBJ databases">
        <title>Parallel loss of symbiosis genes in relatives of nitrogen-fixing non-legume Parasponia.</title>
        <authorList>
            <person name="Van Velzen R."/>
            <person name="Holmer R."/>
            <person name="Bu F."/>
            <person name="Rutten L."/>
            <person name="Van Zeijl A."/>
            <person name="Liu W."/>
            <person name="Santuari L."/>
            <person name="Cao Q."/>
            <person name="Sharma T."/>
            <person name="Shen D."/>
            <person name="Roswanjaya Y."/>
            <person name="Wardhani T."/>
            <person name="Kalhor M.S."/>
            <person name="Jansen J."/>
            <person name="Van den Hoogen J."/>
            <person name="Gungor B."/>
            <person name="Hartog M."/>
            <person name="Hontelez J."/>
            <person name="Verver J."/>
            <person name="Yang W.-C."/>
            <person name="Schijlen E."/>
            <person name="Repin R."/>
            <person name="Schilthuizen M."/>
            <person name="Schranz E."/>
            <person name="Heidstra R."/>
            <person name="Miyata K."/>
            <person name="Fedorova E."/>
            <person name="Kohlen W."/>
            <person name="Bisseling T."/>
            <person name="Smit S."/>
            <person name="Geurts R."/>
        </authorList>
    </citation>
    <scope>NUCLEOTIDE SEQUENCE [LARGE SCALE GENOMIC DNA]</scope>
    <source>
        <strain evidence="3">cv. WU1-14</strain>
    </source>
</reference>
<feature type="domain" description="Tf2-1-like SH3-like" evidence="1">
    <location>
        <begin position="1"/>
        <end position="45"/>
    </location>
</feature>
<dbReference type="PANTHER" id="PTHR46148:SF60">
    <property type="entry name" value="CHROMO DOMAIN-CONTAINING PROTEIN"/>
    <property type="match status" value="1"/>
</dbReference>
<feature type="non-terminal residue" evidence="2">
    <location>
        <position position="1"/>
    </location>
</feature>
<dbReference type="Pfam" id="PF24626">
    <property type="entry name" value="SH3_Tf2-1"/>
    <property type="match status" value="1"/>
</dbReference>
<dbReference type="AlphaFoldDB" id="A0A2P5B7Y7"/>
<comment type="caution">
    <text evidence="2">The sequence shown here is derived from an EMBL/GenBank/DDBJ whole genome shotgun (WGS) entry which is preliminary data.</text>
</comment>
<name>A0A2P5B7Y7_PARAD</name>
<evidence type="ECO:0000259" key="1">
    <source>
        <dbReference type="Pfam" id="PF24626"/>
    </source>
</evidence>
<accession>A0A2P5B7Y7</accession>
<sequence>GKLAPRYISSFEITDRIRPVAYRLNLPAQLGHVHNVFHVSMLKKYTSNPSHIVQYVHVPIQEHVSYEEQHVRLLARELKVFRNREIPLVKVLWKHHKEYEATWELETEMYEKYPHLFNFQLEVVL</sequence>